<proteinExistence type="predicted"/>
<gene>
    <name evidence="1" type="ORF">J2S34_001414</name>
</gene>
<protein>
    <submittedName>
        <fullName evidence="1">Uncharacterized protein</fullName>
    </submittedName>
</protein>
<sequence length="72" mass="7983">MIHTLYRRDAPSLIFPPGGPSKPKERRCSKALTLRLKKRPGWGWFLIAMIAVVATDGLLAAGAWYAVGYIVK</sequence>
<accession>A0ACC6AGL3</accession>
<dbReference type="Proteomes" id="UP001205486">
    <property type="component" value="Unassembled WGS sequence"/>
</dbReference>
<dbReference type="EMBL" id="JALJZS010000001">
    <property type="protein sequence ID" value="MCP1998992.1"/>
    <property type="molecule type" value="Genomic_DNA"/>
</dbReference>
<evidence type="ECO:0000313" key="2">
    <source>
        <dbReference type="Proteomes" id="UP001205486"/>
    </source>
</evidence>
<reference evidence="1" key="1">
    <citation type="submission" date="2022-03" db="EMBL/GenBank/DDBJ databases">
        <title>Interactions between chemoautotrophic and heterotrophic bacteria.</title>
        <authorList>
            <person name="Santoro A."/>
        </authorList>
    </citation>
    <scope>NUCLEOTIDE SEQUENCE</scope>
    <source>
        <strain evidence="1">Nb-106</strain>
    </source>
</reference>
<evidence type="ECO:0000313" key="1">
    <source>
        <dbReference type="EMBL" id="MCP1998992.1"/>
    </source>
</evidence>
<organism evidence="1 2">
    <name type="scientific">Nitrobacter winogradskyi</name>
    <name type="common">Nitrobacter agilis</name>
    <dbReference type="NCBI Taxonomy" id="913"/>
    <lineage>
        <taxon>Bacteria</taxon>
        <taxon>Pseudomonadati</taxon>
        <taxon>Pseudomonadota</taxon>
        <taxon>Alphaproteobacteria</taxon>
        <taxon>Hyphomicrobiales</taxon>
        <taxon>Nitrobacteraceae</taxon>
        <taxon>Nitrobacter</taxon>
    </lineage>
</organism>
<keyword evidence="2" id="KW-1185">Reference proteome</keyword>
<name>A0ACC6AGL3_NITWI</name>
<comment type="caution">
    <text evidence="1">The sequence shown here is derived from an EMBL/GenBank/DDBJ whole genome shotgun (WGS) entry which is preliminary data.</text>
</comment>